<reference evidence="2" key="2">
    <citation type="submission" date="2023-05" db="EMBL/GenBank/DDBJ databases">
        <authorList>
            <consortium name="Lawrence Berkeley National Laboratory"/>
            <person name="Steindorff A."/>
            <person name="Hensen N."/>
            <person name="Bonometti L."/>
            <person name="Westerberg I."/>
            <person name="Brannstrom I.O."/>
            <person name="Guillou S."/>
            <person name="Cros-Aarteil S."/>
            <person name="Calhoun S."/>
            <person name="Haridas S."/>
            <person name="Kuo A."/>
            <person name="Mondo S."/>
            <person name="Pangilinan J."/>
            <person name="Riley R."/>
            <person name="Labutti K."/>
            <person name="Andreopoulos B."/>
            <person name="Lipzen A."/>
            <person name="Chen C."/>
            <person name="Yanf M."/>
            <person name="Daum C."/>
            <person name="Ng V."/>
            <person name="Clum A."/>
            <person name="Ohm R."/>
            <person name="Martin F."/>
            <person name="Silar P."/>
            <person name="Natvig D."/>
            <person name="Lalanne C."/>
            <person name="Gautier V."/>
            <person name="Ament-Velasquez S.L."/>
            <person name="Kruys A."/>
            <person name="Hutchinson M.I."/>
            <person name="Powell A.J."/>
            <person name="Barry K."/>
            <person name="Miller A.N."/>
            <person name="Grigoriev I.V."/>
            <person name="Debuchy R."/>
            <person name="Gladieux P."/>
            <person name="Thoren M.H."/>
            <person name="Johannesson H."/>
        </authorList>
    </citation>
    <scope>NUCLEOTIDE SEQUENCE</scope>
    <source>
        <strain evidence="2">CBS 315.58</strain>
    </source>
</reference>
<keyword evidence="3" id="KW-1185">Reference proteome</keyword>
<protein>
    <submittedName>
        <fullName evidence="2">Uncharacterized protein</fullName>
    </submittedName>
</protein>
<evidence type="ECO:0000313" key="3">
    <source>
        <dbReference type="Proteomes" id="UP001303160"/>
    </source>
</evidence>
<dbReference type="EMBL" id="MU863948">
    <property type="protein sequence ID" value="KAK4198318.1"/>
    <property type="molecule type" value="Genomic_DNA"/>
</dbReference>
<reference evidence="2" key="1">
    <citation type="journal article" date="2023" name="Mol. Phylogenet. Evol.">
        <title>Genome-scale phylogeny and comparative genomics of the fungal order Sordariales.</title>
        <authorList>
            <person name="Hensen N."/>
            <person name="Bonometti L."/>
            <person name="Westerberg I."/>
            <person name="Brannstrom I.O."/>
            <person name="Guillou S."/>
            <person name="Cros-Aarteil S."/>
            <person name="Calhoun S."/>
            <person name="Haridas S."/>
            <person name="Kuo A."/>
            <person name="Mondo S."/>
            <person name="Pangilinan J."/>
            <person name="Riley R."/>
            <person name="LaButti K."/>
            <person name="Andreopoulos B."/>
            <person name="Lipzen A."/>
            <person name="Chen C."/>
            <person name="Yan M."/>
            <person name="Daum C."/>
            <person name="Ng V."/>
            <person name="Clum A."/>
            <person name="Steindorff A."/>
            <person name="Ohm R.A."/>
            <person name="Martin F."/>
            <person name="Silar P."/>
            <person name="Natvig D.O."/>
            <person name="Lalanne C."/>
            <person name="Gautier V."/>
            <person name="Ament-Velasquez S.L."/>
            <person name="Kruys A."/>
            <person name="Hutchinson M.I."/>
            <person name="Powell A.J."/>
            <person name="Barry K."/>
            <person name="Miller A.N."/>
            <person name="Grigoriev I.V."/>
            <person name="Debuchy R."/>
            <person name="Gladieux P."/>
            <person name="Hiltunen Thoren M."/>
            <person name="Johannesson H."/>
        </authorList>
    </citation>
    <scope>NUCLEOTIDE SEQUENCE</scope>
    <source>
        <strain evidence="2">CBS 315.58</strain>
    </source>
</reference>
<feature type="compositionally biased region" description="Low complexity" evidence="1">
    <location>
        <begin position="422"/>
        <end position="433"/>
    </location>
</feature>
<accession>A0AAN6XCP6</accession>
<evidence type="ECO:0000256" key="1">
    <source>
        <dbReference type="SAM" id="MobiDB-lite"/>
    </source>
</evidence>
<name>A0AAN6XCP6_9PEZI</name>
<feature type="compositionally biased region" description="Pro residues" evidence="1">
    <location>
        <begin position="401"/>
        <end position="421"/>
    </location>
</feature>
<gene>
    <name evidence="2" type="ORF">QBC40DRAFT_266864</name>
</gene>
<feature type="compositionally biased region" description="Basic and acidic residues" evidence="1">
    <location>
        <begin position="461"/>
        <end position="471"/>
    </location>
</feature>
<organism evidence="2 3">
    <name type="scientific">Triangularia verruculosa</name>
    <dbReference type="NCBI Taxonomy" id="2587418"/>
    <lineage>
        <taxon>Eukaryota</taxon>
        <taxon>Fungi</taxon>
        <taxon>Dikarya</taxon>
        <taxon>Ascomycota</taxon>
        <taxon>Pezizomycotina</taxon>
        <taxon>Sordariomycetes</taxon>
        <taxon>Sordariomycetidae</taxon>
        <taxon>Sordariales</taxon>
        <taxon>Podosporaceae</taxon>
        <taxon>Triangularia</taxon>
    </lineage>
</organism>
<dbReference type="Proteomes" id="UP001303160">
    <property type="component" value="Unassembled WGS sequence"/>
</dbReference>
<dbReference type="AlphaFoldDB" id="A0AAN6XCP6"/>
<comment type="caution">
    <text evidence="2">The sequence shown here is derived from an EMBL/GenBank/DDBJ whole genome shotgun (WGS) entry which is preliminary data.</text>
</comment>
<proteinExistence type="predicted"/>
<feature type="region of interest" description="Disordered" evidence="1">
    <location>
        <begin position="490"/>
        <end position="515"/>
    </location>
</feature>
<sequence>MDADDLLKKRPTDVSLEVLDPEHYHVLVKAVRNILSTKLAESGIAQLIDGLPLMVEVFENQGCLLRKGHPMLEHDKLCEGAIEQATAFRNEFDPSILHFSSRVMQAYQSSKLGSREFKMRLVELTAMAVHNVAAVLYQHHPKLHNQEDIDATVSWTRPPRWIADDGLKPRWEKDIEPHPTLFYHIEYMDHDRYTHGLADVAGYWAEDRIFGGVVLFDRGTTGLECNDIYFHSGRVEASFRIWRLTDSQFDGLVDFLLSDTDDVASPSTIFPILPSKENRHRHDPWDAIALHNIYRDPWERKYPDTKPEERDVRTIDDYPEVTDAVEEIINSYNPRDAFDVTVRYDDTGFPTVVPKRARDAEPDDDDASQTSSIKRRKVEEGQYPATPPPLTEDALRSLPPTGSPPPLESPPPRDSPAPLSSPPLMHSPSSPKSAPLPDPKLPVRKSSRSPKPADTPLPESPSHDTSLHEHDALEHVADLEAKKPAVETALETESIEQISYNEVEPDQGKAGASNI</sequence>
<evidence type="ECO:0000313" key="2">
    <source>
        <dbReference type="EMBL" id="KAK4198318.1"/>
    </source>
</evidence>
<feature type="region of interest" description="Disordered" evidence="1">
    <location>
        <begin position="347"/>
        <end position="471"/>
    </location>
</feature>